<sequence>MNLEIVVLIEKIWDNSISATELEQLRNRLTQEPELRCILAAELHTKGLLFAAGCPDSDCSEVADKVGMVVGANTFLQEHEDKIIERITQAQTLQTTRPKPASRKTALIAFTLATAASIAFLVGLYLSRPIAEAPLPIATITQTAEGASILRADQQLNVAQDQALFTGDHITTGEQQELHISFIDDPSTLILKQNTELKVTANNGSKRIILQRGSLLCDIAKQPSEAPLIVQTPQAEITVLGTRFILSSDQEQTQIVMEKGSVNFKALNAPLTKRVTAGEFATVDTKGTLTHQAGGLSFEENNGALTIEAEHFYRRDNKVAGYQWEKRPPAIALAETINSEPTNSSTPEWDGGKGPTLSYRTYFHTPGNYKIWVRARTTTPQDNAIFACVNHDWLNNSTVLGVASEATQWQWSEAIFSGHLLDAWKWERLKTISQERLHGDKRSTETTVLKIPKPGFHTLSLSLRTNSVELDKIVLKREGSTPPTKLGPAESPHRF</sequence>
<dbReference type="PANTHER" id="PTHR30273">
    <property type="entry name" value="PERIPLASMIC SIGNAL SENSOR AND SIGMA FACTOR ACTIVATOR FECR-RELATED"/>
    <property type="match status" value="1"/>
</dbReference>
<feature type="domain" description="FecR protein" evidence="2">
    <location>
        <begin position="168"/>
        <end position="263"/>
    </location>
</feature>
<organism evidence="4 5">
    <name type="scientific">Rubritalea spongiae</name>
    <dbReference type="NCBI Taxonomy" id="430797"/>
    <lineage>
        <taxon>Bacteria</taxon>
        <taxon>Pseudomonadati</taxon>
        <taxon>Verrucomicrobiota</taxon>
        <taxon>Verrucomicrobiia</taxon>
        <taxon>Verrucomicrobiales</taxon>
        <taxon>Rubritaleaceae</taxon>
        <taxon>Rubritalea</taxon>
    </lineage>
</organism>
<dbReference type="InterPro" id="IPR012373">
    <property type="entry name" value="Ferrdict_sens_TM"/>
</dbReference>
<evidence type="ECO:0000259" key="3">
    <source>
        <dbReference type="Pfam" id="PF17829"/>
    </source>
</evidence>
<proteinExistence type="predicted"/>
<keyword evidence="1" id="KW-0472">Membrane</keyword>
<feature type="transmembrane region" description="Helical" evidence="1">
    <location>
        <begin position="106"/>
        <end position="126"/>
    </location>
</feature>
<evidence type="ECO:0000256" key="1">
    <source>
        <dbReference type="SAM" id="Phobius"/>
    </source>
</evidence>
<evidence type="ECO:0000259" key="2">
    <source>
        <dbReference type="Pfam" id="PF04773"/>
    </source>
</evidence>
<reference evidence="5" key="1">
    <citation type="journal article" date="2019" name="Int. J. Syst. Evol. Microbiol.">
        <title>The Global Catalogue of Microorganisms (GCM) 10K type strain sequencing project: providing services to taxonomists for standard genome sequencing and annotation.</title>
        <authorList>
            <consortium name="The Broad Institute Genomics Platform"/>
            <consortium name="The Broad Institute Genome Sequencing Center for Infectious Disease"/>
            <person name="Wu L."/>
            <person name="Ma J."/>
        </authorList>
    </citation>
    <scope>NUCLEOTIDE SEQUENCE [LARGE SCALE GENOMIC DNA]</scope>
    <source>
        <strain evidence="5">JCM 16545</strain>
    </source>
</reference>
<dbReference type="PANTHER" id="PTHR30273:SF2">
    <property type="entry name" value="PROTEIN FECR"/>
    <property type="match status" value="1"/>
</dbReference>
<dbReference type="Proteomes" id="UP001597297">
    <property type="component" value="Unassembled WGS sequence"/>
</dbReference>
<dbReference type="InterPro" id="IPR006860">
    <property type="entry name" value="FecR"/>
</dbReference>
<name>A0ABW5E3D5_9BACT</name>
<protein>
    <submittedName>
        <fullName evidence="4">FecR domain-containing protein</fullName>
    </submittedName>
</protein>
<keyword evidence="1" id="KW-1133">Transmembrane helix</keyword>
<keyword evidence="1" id="KW-0812">Transmembrane</keyword>
<dbReference type="InterPro" id="IPR041437">
    <property type="entry name" value="GH115_C"/>
</dbReference>
<evidence type="ECO:0000313" key="5">
    <source>
        <dbReference type="Proteomes" id="UP001597297"/>
    </source>
</evidence>
<comment type="caution">
    <text evidence="4">The sequence shown here is derived from an EMBL/GenBank/DDBJ whole genome shotgun (WGS) entry which is preliminary data.</text>
</comment>
<dbReference type="EMBL" id="JBHUJC010000029">
    <property type="protein sequence ID" value="MFD2276852.1"/>
    <property type="molecule type" value="Genomic_DNA"/>
</dbReference>
<feature type="domain" description="Gylcosyl hydrolase 115 C-terminal" evidence="3">
    <location>
        <begin position="298"/>
        <end position="490"/>
    </location>
</feature>
<gene>
    <name evidence="4" type="ORF">ACFSQZ_10255</name>
</gene>
<keyword evidence="5" id="KW-1185">Reference proteome</keyword>
<dbReference type="Gene3D" id="2.60.120.1440">
    <property type="match status" value="1"/>
</dbReference>
<evidence type="ECO:0000313" key="4">
    <source>
        <dbReference type="EMBL" id="MFD2276852.1"/>
    </source>
</evidence>
<dbReference type="Pfam" id="PF17829">
    <property type="entry name" value="GH115_C"/>
    <property type="match status" value="1"/>
</dbReference>
<dbReference type="Gene3D" id="2.60.120.1620">
    <property type="match status" value="1"/>
</dbReference>
<dbReference type="Pfam" id="PF04773">
    <property type="entry name" value="FecR"/>
    <property type="match status" value="1"/>
</dbReference>
<dbReference type="RefSeq" id="WP_377094202.1">
    <property type="nucleotide sequence ID" value="NZ_JBHSJM010000001.1"/>
</dbReference>
<accession>A0ABW5E3D5</accession>